<reference evidence="1 2" key="1">
    <citation type="submission" date="2019-03" db="EMBL/GenBank/DDBJ databases">
        <title>Genomic Encyclopedia of Type Strains, Phase IV (KMG-IV): sequencing the most valuable type-strain genomes for metagenomic binning, comparative biology and taxonomic classification.</title>
        <authorList>
            <person name="Goeker M."/>
        </authorList>
    </citation>
    <scope>NUCLEOTIDE SEQUENCE [LARGE SCALE GENOMIC DNA]</scope>
    <source>
        <strain evidence="1 2">DSM 18577</strain>
    </source>
</reference>
<protein>
    <submittedName>
        <fullName evidence="1">Uncharacterized protein</fullName>
    </submittedName>
</protein>
<sequence length="45" mass="4734">MVRSCFRGASGVSVSVRPCSQSSNGSKSALPKLGTYICKKDIAKK</sequence>
<keyword evidence="2" id="KW-1185">Reference proteome</keyword>
<dbReference type="AlphaFoldDB" id="A0A4R1J9A1"/>
<gene>
    <name evidence="1" type="ORF">EV690_3137</name>
</gene>
<dbReference type="Proteomes" id="UP000295565">
    <property type="component" value="Unassembled WGS sequence"/>
</dbReference>
<evidence type="ECO:0000313" key="1">
    <source>
        <dbReference type="EMBL" id="TCK46984.1"/>
    </source>
</evidence>
<dbReference type="EMBL" id="SMGD01000016">
    <property type="protein sequence ID" value="TCK46984.1"/>
    <property type="molecule type" value="Genomic_DNA"/>
</dbReference>
<accession>A0A4R1J9A1</accession>
<organism evidence="1 2">
    <name type="scientific">Celerinatantimonas diazotrophica</name>
    <dbReference type="NCBI Taxonomy" id="412034"/>
    <lineage>
        <taxon>Bacteria</taxon>
        <taxon>Pseudomonadati</taxon>
        <taxon>Pseudomonadota</taxon>
        <taxon>Gammaproteobacteria</taxon>
        <taxon>Celerinatantimonadaceae</taxon>
        <taxon>Celerinatantimonas</taxon>
    </lineage>
</organism>
<name>A0A4R1J9A1_9GAMM</name>
<proteinExistence type="predicted"/>
<evidence type="ECO:0000313" key="2">
    <source>
        <dbReference type="Proteomes" id="UP000295565"/>
    </source>
</evidence>
<comment type="caution">
    <text evidence="1">The sequence shown here is derived from an EMBL/GenBank/DDBJ whole genome shotgun (WGS) entry which is preliminary data.</text>
</comment>